<name>A0ABW8TDJ4_9CLOT</name>
<keyword evidence="2" id="KW-1185">Reference proteome</keyword>
<evidence type="ECO:0000313" key="1">
    <source>
        <dbReference type="EMBL" id="MFL0250579.1"/>
    </source>
</evidence>
<dbReference type="Pfam" id="PF02597">
    <property type="entry name" value="ThiS"/>
    <property type="match status" value="1"/>
</dbReference>
<organism evidence="1 2">
    <name type="scientific">Clostridium neuense</name>
    <dbReference type="NCBI Taxonomy" id="1728934"/>
    <lineage>
        <taxon>Bacteria</taxon>
        <taxon>Bacillati</taxon>
        <taxon>Bacillota</taxon>
        <taxon>Clostridia</taxon>
        <taxon>Eubacteriales</taxon>
        <taxon>Clostridiaceae</taxon>
        <taxon>Clostridium</taxon>
    </lineage>
</organism>
<sequence>MILKIVDYEGNSFCFSLFDFTRNLIYQKQRGDLMIVNGKKMDFKQGITVTELLNEIKVDRDKVVVEVDLEIIDRNEYSQKKLFTASKVEVIRFVGGG</sequence>
<proteinExistence type="predicted"/>
<protein>
    <submittedName>
        <fullName evidence="1">Sulfur carrier protein ThiS</fullName>
    </submittedName>
</protein>
<dbReference type="InterPro" id="IPR016155">
    <property type="entry name" value="Mopterin_synth/thiamin_S_b"/>
</dbReference>
<dbReference type="Proteomes" id="UP001623592">
    <property type="component" value="Unassembled WGS sequence"/>
</dbReference>
<reference evidence="1 2" key="1">
    <citation type="submission" date="2024-11" db="EMBL/GenBank/DDBJ databases">
        <authorList>
            <person name="Heng Y.C."/>
            <person name="Lim A.C.H."/>
            <person name="Lee J.K.Y."/>
            <person name="Kittelmann S."/>
        </authorList>
    </citation>
    <scope>NUCLEOTIDE SEQUENCE [LARGE SCALE GENOMIC DNA]</scope>
    <source>
        <strain evidence="1 2">WILCCON 0114</strain>
    </source>
</reference>
<accession>A0ABW8TDJ4</accession>
<dbReference type="SUPFAM" id="SSF54285">
    <property type="entry name" value="MoaD/ThiS"/>
    <property type="match status" value="1"/>
</dbReference>
<dbReference type="PANTHER" id="PTHR34472:SF1">
    <property type="entry name" value="SULFUR CARRIER PROTEIN THIS"/>
    <property type="match status" value="1"/>
</dbReference>
<gene>
    <name evidence="1" type="primary">thiS</name>
    <name evidence="1" type="ORF">ACJDT4_09115</name>
</gene>
<comment type="caution">
    <text evidence="1">The sequence shown here is derived from an EMBL/GenBank/DDBJ whole genome shotgun (WGS) entry which is preliminary data.</text>
</comment>
<dbReference type="InterPro" id="IPR012675">
    <property type="entry name" value="Beta-grasp_dom_sf"/>
</dbReference>
<dbReference type="NCBIfam" id="TIGR01683">
    <property type="entry name" value="thiS"/>
    <property type="match status" value="1"/>
</dbReference>
<evidence type="ECO:0000313" key="2">
    <source>
        <dbReference type="Proteomes" id="UP001623592"/>
    </source>
</evidence>
<dbReference type="InterPro" id="IPR010035">
    <property type="entry name" value="Thi_S"/>
</dbReference>
<dbReference type="InterPro" id="IPR003749">
    <property type="entry name" value="ThiS/MoaD-like"/>
</dbReference>
<dbReference type="CDD" id="cd00565">
    <property type="entry name" value="Ubl_ThiS"/>
    <property type="match status" value="1"/>
</dbReference>
<dbReference type="Gene3D" id="3.10.20.30">
    <property type="match status" value="1"/>
</dbReference>
<dbReference type="EMBL" id="JBJIAA010000006">
    <property type="protein sequence ID" value="MFL0250579.1"/>
    <property type="molecule type" value="Genomic_DNA"/>
</dbReference>
<dbReference type="PANTHER" id="PTHR34472">
    <property type="entry name" value="SULFUR CARRIER PROTEIN THIS"/>
    <property type="match status" value="1"/>
</dbReference>